<proteinExistence type="predicted"/>
<evidence type="ECO:0008006" key="4">
    <source>
        <dbReference type="Google" id="ProtNLM"/>
    </source>
</evidence>
<protein>
    <recommendedName>
        <fullName evidence="4">GIY-YIG homing endonuclease</fullName>
    </recommendedName>
</protein>
<evidence type="ECO:0000313" key="3">
    <source>
        <dbReference type="Proteomes" id="UP001162156"/>
    </source>
</evidence>
<feature type="region of interest" description="Disordered" evidence="1">
    <location>
        <begin position="1"/>
        <end position="31"/>
    </location>
</feature>
<organism evidence="2 3">
    <name type="scientific">Rhamnusium bicolor</name>
    <dbReference type="NCBI Taxonomy" id="1586634"/>
    <lineage>
        <taxon>Eukaryota</taxon>
        <taxon>Metazoa</taxon>
        <taxon>Ecdysozoa</taxon>
        <taxon>Arthropoda</taxon>
        <taxon>Hexapoda</taxon>
        <taxon>Insecta</taxon>
        <taxon>Pterygota</taxon>
        <taxon>Neoptera</taxon>
        <taxon>Endopterygota</taxon>
        <taxon>Coleoptera</taxon>
        <taxon>Polyphaga</taxon>
        <taxon>Cucujiformia</taxon>
        <taxon>Chrysomeloidea</taxon>
        <taxon>Cerambycidae</taxon>
        <taxon>Lepturinae</taxon>
        <taxon>Rhagiini</taxon>
        <taxon>Rhamnusium</taxon>
    </lineage>
</organism>
<feature type="compositionally biased region" description="Basic and acidic residues" evidence="1">
    <location>
        <begin position="11"/>
        <end position="23"/>
    </location>
</feature>
<evidence type="ECO:0000256" key="1">
    <source>
        <dbReference type="SAM" id="MobiDB-lite"/>
    </source>
</evidence>
<dbReference type="EMBL" id="JANEYF010001009">
    <property type="protein sequence ID" value="KAJ8966431.1"/>
    <property type="molecule type" value="Genomic_DNA"/>
</dbReference>
<dbReference type="Proteomes" id="UP001162156">
    <property type="component" value="Unassembled WGS sequence"/>
</dbReference>
<accession>A0AAV8ZPH7</accession>
<name>A0AAV8ZPH7_9CUCU</name>
<evidence type="ECO:0000313" key="2">
    <source>
        <dbReference type="EMBL" id="KAJ8966431.1"/>
    </source>
</evidence>
<comment type="caution">
    <text evidence="2">The sequence shown here is derived from an EMBL/GenBank/DDBJ whole genome shotgun (WGS) entry which is preliminary data.</text>
</comment>
<gene>
    <name evidence="2" type="ORF">NQ314_003529</name>
</gene>
<dbReference type="AlphaFoldDB" id="A0AAV8ZPH7"/>
<keyword evidence="3" id="KW-1185">Reference proteome</keyword>
<sequence length="93" mass="10728">MLQSGSSIRKATKDSGIDKETLRRHYKNVGETNEETMVISQNYGRNKIFTKEQDVLVNYTLKCCEMGYGFSREQARKLAYEMAVKNDIKIPDN</sequence>
<reference evidence="2" key="1">
    <citation type="journal article" date="2023" name="Insect Mol. Biol.">
        <title>Genome sequencing provides insights into the evolution of gene families encoding plant cell wall-degrading enzymes in longhorned beetles.</title>
        <authorList>
            <person name="Shin N.R."/>
            <person name="Okamura Y."/>
            <person name="Kirsch R."/>
            <person name="Pauchet Y."/>
        </authorList>
    </citation>
    <scope>NUCLEOTIDE SEQUENCE</scope>
    <source>
        <strain evidence="2">RBIC_L_NR</strain>
    </source>
</reference>